<evidence type="ECO:0000313" key="7">
    <source>
        <dbReference type="Proteomes" id="UP000694251"/>
    </source>
</evidence>
<organism evidence="6 7">
    <name type="scientific">Arabidopsis suecica</name>
    <name type="common">Swedish thale-cress</name>
    <name type="synonym">Cardaminopsis suecica</name>
    <dbReference type="NCBI Taxonomy" id="45249"/>
    <lineage>
        <taxon>Eukaryota</taxon>
        <taxon>Viridiplantae</taxon>
        <taxon>Streptophyta</taxon>
        <taxon>Embryophyta</taxon>
        <taxon>Tracheophyta</taxon>
        <taxon>Spermatophyta</taxon>
        <taxon>Magnoliopsida</taxon>
        <taxon>eudicotyledons</taxon>
        <taxon>Gunneridae</taxon>
        <taxon>Pentapetalae</taxon>
        <taxon>rosids</taxon>
        <taxon>malvids</taxon>
        <taxon>Brassicales</taxon>
        <taxon>Brassicaceae</taxon>
        <taxon>Camelineae</taxon>
        <taxon>Arabidopsis</taxon>
    </lineage>
</organism>
<dbReference type="Proteomes" id="UP000694251">
    <property type="component" value="Chromosome 1"/>
</dbReference>
<keyword evidence="7" id="KW-1185">Reference proteome</keyword>
<evidence type="ECO:0000256" key="1">
    <source>
        <dbReference type="ARBA" id="ARBA00004123"/>
    </source>
</evidence>
<feature type="domain" description="Essential protein Yae1 N-terminal" evidence="5">
    <location>
        <begin position="122"/>
        <end position="159"/>
    </location>
</feature>
<evidence type="ECO:0000313" key="6">
    <source>
        <dbReference type="EMBL" id="KAG7656384.1"/>
    </source>
</evidence>
<reference evidence="6 7" key="1">
    <citation type="submission" date="2020-12" db="EMBL/GenBank/DDBJ databases">
        <title>Concerted genomic and epigenomic changes stabilize Arabidopsis allopolyploids.</title>
        <authorList>
            <person name="Chen Z."/>
        </authorList>
    </citation>
    <scope>NUCLEOTIDE SEQUENCE [LARGE SCALE GENOMIC DNA]</scope>
    <source>
        <strain evidence="6">As9502</strain>
        <tissue evidence="6">Leaf</tissue>
    </source>
</reference>
<comment type="caution">
    <text evidence="6">The sequence shown here is derived from an EMBL/GenBank/DDBJ whole genome shotgun (WGS) entry which is preliminary data.</text>
</comment>
<dbReference type="GO" id="GO:0005634">
    <property type="term" value="C:nucleus"/>
    <property type="evidence" value="ECO:0007669"/>
    <property type="project" value="UniProtKB-SubCell"/>
</dbReference>
<dbReference type="OrthoDB" id="20086at2759"/>
<evidence type="ECO:0000256" key="4">
    <source>
        <dbReference type="ARBA" id="ARBA00023242"/>
    </source>
</evidence>
<dbReference type="Pfam" id="PF09811">
    <property type="entry name" value="Yae1_N"/>
    <property type="match status" value="1"/>
</dbReference>
<protein>
    <submittedName>
        <fullName evidence="6">Essential protein Yae1 N-terminal</fullName>
    </submittedName>
</protein>
<keyword evidence="4" id="KW-0539">Nucleus</keyword>
<sequence length="262" mass="29221">QKLGIVFFEEKNRKPVYVTFVVVVIDDRHLPSGSFCSLKTIWSNHYLEVVSVELMEPPEDGKVNFAKELYGESLQISKLSNKDHGLENLDDPFYGSSDEDYSEARVLDNENEQRRVKFHSAGYRDGIVAGKDAIAQEGYNFGYKESVLAGYKFGIVRGVSSALAFLPVELREKLIDEQETIEKFQKLHSSVHTLSTEVAMKRFYETLTTKQGEEKSGEEGPDSCSVSGSCSGVNVTADLGSYVTELSSLLDKSPTIEVKFDT</sequence>
<accession>A0A8T2HCG5</accession>
<name>A0A8T2HCG5_ARASU</name>
<feature type="non-terminal residue" evidence="6">
    <location>
        <position position="262"/>
    </location>
</feature>
<dbReference type="PANTHER" id="PTHR18829">
    <property type="entry name" value="PROTEIN YAE1 HOMOLOG"/>
    <property type="match status" value="1"/>
</dbReference>
<comment type="subcellular location">
    <subcellularLocation>
        <location evidence="2">Cytoplasm</location>
    </subcellularLocation>
    <subcellularLocation>
        <location evidence="1">Nucleus</location>
    </subcellularLocation>
</comment>
<dbReference type="PANTHER" id="PTHR18829:SF0">
    <property type="entry name" value="PROTEIN YAE1 HOMOLOG"/>
    <property type="match status" value="1"/>
</dbReference>
<evidence type="ECO:0000259" key="5">
    <source>
        <dbReference type="Pfam" id="PF09811"/>
    </source>
</evidence>
<dbReference type="GO" id="GO:0005737">
    <property type="term" value="C:cytoplasm"/>
    <property type="evidence" value="ECO:0007669"/>
    <property type="project" value="UniProtKB-SubCell"/>
</dbReference>
<gene>
    <name evidence="6" type="ORF">ISN44_As01g033810</name>
</gene>
<evidence type="ECO:0000256" key="2">
    <source>
        <dbReference type="ARBA" id="ARBA00004496"/>
    </source>
</evidence>
<dbReference type="InterPro" id="IPR038881">
    <property type="entry name" value="Yae1-like"/>
</dbReference>
<dbReference type="AlphaFoldDB" id="A0A8T2HCG5"/>
<evidence type="ECO:0000256" key="3">
    <source>
        <dbReference type="ARBA" id="ARBA00022490"/>
    </source>
</evidence>
<proteinExistence type="predicted"/>
<keyword evidence="3" id="KW-0963">Cytoplasm</keyword>
<dbReference type="InterPro" id="IPR019191">
    <property type="entry name" value="Essential_protein_Yae1_N"/>
</dbReference>
<dbReference type="EMBL" id="JAEFBJ010000001">
    <property type="protein sequence ID" value="KAG7656384.1"/>
    <property type="molecule type" value="Genomic_DNA"/>
</dbReference>